<dbReference type="EMBL" id="RJVK01000003">
    <property type="protein sequence ID" value="ROR39356.1"/>
    <property type="molecule type" value="Genomic_DNA"/>
</dbReference>
<dbReference type="Pfam" id="PF01627">
    <property type="entry name" value="Hpt"/>
    <property type="match status" value="1"/>
</dbReference>
<dbReference type="Gene3D" id="1.20.120.160">
    <property type="entry name" value="HPT domain"/>
    <property type="match status" value="1"/>
</dbReference>
<gene>
    <name evidence="4" type="ORF">C6V80_07255</name>
    <name evidence="5" type="ORF">EDC58_1296</name>
</gene>
<feature type="domain" description="HPt" evidence="3">
    <location>
        <begin position="236"/>
        <end position="330"/>
    </location>
</feature>
<evidence type="ECO:0000313" key="5">
    <source>
        <dbReference type="EMBL" id="ROR39356.1"/>
    </source>
</evidence>
<keyword evidence="7" id="KW-1185">Reference proteome</keyword>
<dbReference type="Proteomes" id="UP000272781">
    <property type="component" value="Unassembled WGS sequence"/>
</dbReference>
<dbReference type="InterPro" id="IPR008207">
    <property type="entry name" value="Sig_transdc_His_kin_Hpt_dom"/>
</dbReference>
<sequence>MILVMQNNQIVGIDKSLLNFLNIDLHNLSETINKIELEIAALQNKQISINNKNIKVIKVDLITLEDLSLYEIIPSNEAEVEKTSEEPLIQTSEELETIKPIEIETPQINLDEYVPITPDLQKEEIPIIEEIDQNQETSPKIELEEELFNIKPDIKPQEETISELESIVSQTKETIPVPESSEILPPKEEIQEPVTISISFEDELSEVQEILNLPKEEAKKLIEEEVKQAAKELGIDENMTKELLVDLYKQIENEKENFQKALNEKNYEELHKVAHKLKGAALNLRLSKLAYILKVIDEKSKQKAAIDTLKELVNKFYEFFDKINDRPKVNISPEIREIIMKTVQDYLETQNEKKFKKDKKYIEKLLNQKIDSIDDLKNILKG</sequence>
<proteinExistence type="predicted"/>
<feature type="coiled-coil region" evidence="2">
    <location>
        <begin position="241"/>
        <end position="268"/>
    </location>
</feature>
<dbReference type="InterPro" id="IPR036641">
    <property type="entry name" value="HPT_dom_sf"/>
</dbReference>
<accession>A0AAJ4RBV0</accession>
<feature type="modified residue" description="Phosphohistidine" evidence="1">
    <location>
        <position position="275"/>
    </location>
</feature>
<dbReference type="PROSITE" id="PS50894">
    <property type="entry name" value="HPT"/>
    <property type="match status" value="1"/>
</dbReference>
<keyword evidence="2" id="KW-0175">Coiled coil</keyword>
<dbReference type="EMBL" id="CP027432">
    <property type="protein sequence ID" value="QCI28768.1"/>
    <property type="molecule type" value="Genomic_DNA"/>
</dbReference>
<dbReference type="RefSeq" id="WP_123352691.1">
    <property type="nucleotide sequence ID" value="NZ_CP027432.2"/>
</dbReference>
<evidence type="ECO:0000313" key="4">
    <source>
        <dbReference type="EMBL" id="QCI28768.1"/>
    </source>
</evidence>
<keyword evidence="1" id="KW-0597">Phosphoprotein</keyword>
<dbReference type="GO" id="GO:0000160">
    <property type="term" value="P:phosphorelay signal transduction system"/>
    <property type="evidence" value="ECO:0007669"/>
    <property type="project" value="InterPro"/>
</dbReference>
<protein>
    <submittedName>
        <fullName evidence="5">Hpt domain-containing protein</fullName>
    </submittedName>
</protein>
<evidence type="ECO:0000256" key="1">
    <source>
        <dbReference type="PROSITE-ProRule" id="PRU00110"/>
    </source>
</evidence>
<dbReference type="AlphaFoldDB" id="A0AAJ4RBV0"/>
<organism evidence="5 6">
    <name type="scientific">Caminibacter pacificus</name>
    <dbReference type="NCBI Taxonomy" id="1424653"/>
    <lineage>
        <taxon>Bacteria</taxon>
        <taxon>Pseudomonadati</taxon>
        <taxon>Campylobacterota</taxon>
        <taxon>Epsilonproteobacteria</taxon>
        <taxon>Nautiliales</taxon>
        <taxon>Nautiliaceae</taxon>
        <taxon>Caminibacter</taxon>
    </lineage>
</organism>
<name>A0AAJ4RBV0_9BACT</name>
<dbReference type="SUPFAM" id="SSF47226">
    <property type="entry name" value="Histidine-containing phosphotransfer domain, HPT domain"/>
    <property type="match status" value="1"/>
</dbReference>
<feature type="coiled-coil region" evidence="2">
    <location>
        <begin position="18"/>
        <end position="52"/>
    </location>
</feature>
<dbReference type="Proteomes" id="UP000298805">
    <property type="component" value="Chromosome"/>
</dbReference>
<reference evidence="5 6" key="2">
    <citation type="submission" date="2018-11" db="EMBL/GenBank/DDBJ databases">
        <title>Genomic Encyclopedia of Type Strains, Phase IV (KMG-IV): sequencing the most valuable type-strain genomes for metagenomic binning, comparative biology and taxonomic classification.</title>
        <authorList>
            <person name="Goeker M."/>
        </authorList>
    </citation>
    <scope>NUCLEOTIDE SEQUENCE [LARGE SCALE GENOMIC DNA]</scope>
    <source>
        <strain evidence="5 6">DSM 27783</strain>
    </source>
</reference>
<evidence type="ECO:0000313" key="6">
    <source>
        <dbReference type="Proteomes" id="UP000272781"/>
    </source>
</evidence>
<reference evidence="7" key="1">
    <citation type="submission" date="2018-03" db="EMBL/GenBank/DDBJ databases">
        <title>A comparative analysis of the Nautiliaceae.</title>
        <authorList>
            <person name="Grosche A."/>
            <person name="Smedile F."/>
            <person name="Vetriani C."/>
        </authorList>
    </citation>
    <scope>NUCLEOTIDE SEQUENCE [LARGE SCALE GENOMIC DNA]</scope>
    <source>
        <strain evidence="7">TB6</strain>
    </source>
</reference>
<evidence type="ECO:0000256" key="2">
    <source>
        <dbReference type="SAM" id="Coils"/>
    </source>
</evidence>
<reference evidence="4" key="3">
    <citation type="submission" date="2019-06" db="EMBL/GenBank/DDBJ databases">
        <title>A comparative analysis of the Nautiliaceae.</title>
        <authorList>
            <person name="Grosche A."/>
            <person name="Smedile F."/>
            <person name="Vetriani C."/>
        </authorList>
    </citation>
    <scope>NUCLEOTIDE SEQUENCE</scope>
    <source>
        <strain evidence="4">TB6</strain>
    </source>
</reference>
<evidence type="ECO:0000259" key="3">
    <source>
        <dbReference type="PROSITE" id="PS50894"/>
    </source>
</evidence>
<evidence type="ECO:0000313" key="7">
    <source>
        <dbReference type="Proteomes" id="UP000298805"/>
    </source>
</evidence>
<dbReference type="GO" id="GO:0004672">
    <property type="term" value="F:protein kinase activity"/>
    <property type="evidence" value="ECO:0007669"/>
    <property type="project" value="UniProtKB-ARBA"/>
</dbReference>